<dbReference type="Proteomes" id="UP000676079">
    <property type="component" value="Chromosome"/>
</dbReference>
<name>A0ABX8BJW6_9ACTN</name>
<dbReference type="SMART" id="SM00858">
    <property type="entry name" value="SAF"/>
    <property type="match status" value="1"/>
</dbReference>
<dbReference type="RefSeq" id="WP_220563717.1">
    <property type="nucleotide sequence ID" value="NZ_CP074133.1"/>
</dbReference>
<protein>
    <recommendedName>
        <fullName evidence="2">AFP-like domain-containing protein</fullName>
    </recommendedName>
</protein>
<sequence>MAATSRRRWKWGAAAVLMVASGIGLGAWAGWAGEDTVQVAVAGADLPAGHVLTAQDVTTVETVPAEGLHLLSTEDVTGMVLAQPVSAGTPLVEGALAEEAAWPEPGSSLVAVPVATVPRGLTAGTTVDVIPSVHSDDSGAQVITGLVHHVASHDDGFGTGGHVVEVLVPRDQAAALSRSLAGEAAHVVLVNRQDALTGEEEAE</sequence>
<feature type="domain" description="AFP-like" evidence="2">
    <location>
        <begin position="39"/>
        <end position="99"/>
    </location>
</feature>
<reference evidence="3 4" key="1">
    <citation type="submission" date="2021-05" db="EMBL/GenBank/DDBJ databases">
        <title>Direct Submission.</title>
        <authorList>
            <person name="Li K."/>
            <person name="Gao J."/>
        </authorList>
    </citation>
    <scope>NUCLEOTIDE SEQUENCE [LARGE SCALE GENOMIC DNA]</scope>
    <source>
        <strain evidence="3 4">Mg02</strain>
    </source>
</reference>
<evidence type="ECO:0000313" key="3">
    <source>
        <dbReference type="EMBL" id="QUX22501.1"/>
    </source>
</evidence>
<feature type="transmembrane region" description="Helical" evidence="1">
    <location>
        <begin position="12"/>
        <end position="31"/>
    </location>
</feature>
<dbReference type="EMBL" id="CP074133">
    <property type="protein sequence ID" value="QUX22501.1"/>
    <property type="molecule type" value="Genomic_DNA"/>
</dbReference>
<dbReference type="CDD" id="cd11614">
    <property type="entry name" value="SAF_CpaB_FlgA_like"/>
    <property type="match status" value="1"/>
</dbReference>
<keyword evidence="1" id="KW-0472">Membrane</keyword>
<gene>
    <name evidence="3" type="ORF">KGD84_30025</name>
</gene>
<dbReference type="Pfam" id="PF08666">
    <property type="entry name" value="SAF"/>
    <property type="match status" value="1"/>
</dbReference>
<accession>A0ABX8BJW6</accession>
<proteinExistence type="predicted"/>
<organism evidence="3 4">
    <name type="scientific">Nocardiopsis changdeensis</name>
    <dbReference type="NCBI Taxonomy" id="2831969"/>
    <lineage>
        <taxon>Bacteria</taxon>
        <taxon>Bacillati</taxon>
        <taxon>Actinomycetota</taxon>
        <taxon>Actinomycetes</taxon>
        <taxon>Streptosporangiales</taxon>
        <taxon>Nocardiopsidaceae</taxon>
        <taxon>Nocardiopsis</taxon>
    </lineage>
</organism>
<dbReference type="InterPro" id="IPR013974">
    <property type="entry name" value="SAF"/>
</dbReference>
<evidence type="ECO:0000313" key="4">
    <source>
        <dbReference type="Proteomes" id="UP000676079"/>
    </source>
</evidence>
<keyword evidence="4" id="KW-1185">Reference proteome</keyword>
<dbReference type="PROSITE" id="PS50844">
    <property type="entry name" value="AFP_LIKE"/>
    <property type="match status" value="1"/>
</dbReference>
<dbReference type="InterPro" id="IPR006190">
    <property type="entry name" value="SAF_AFP_Neu5Ac"/>
</dbReference>
<keyword evidence="1" id="KW-1133">Transmembrane helix</keyword>
<evidence type="ECO:0000256" key="1">
    <source>
        <dbReference type="SAM" id="Phobius"/>
    </source>
</evidence>
<keyword evidence="1" id="KW-0812">Transmembrane</keyword>
<evidence type="ECO:0000259" key="2">
    <source>
        <dbReference type="PROSITE" id="PS50844"/>
    </source>
</evidence>